<accession>A0A8S5QQJ6</accession>
<name>A0A8S5QQJ6_9CAUD</name>
<protein>
    <submittedName>
        <fullName evidence="1">HTH-type transcriptional regulator</fullName>
    </submittedName>
</protein>
<proteinExistence type="predicted"/>
<sequence length="70" mass="7981">MRCPYCESGTNDFVPMNQAVEYSGIEMAINRQGMLRVRVLDDDGSFTTQDIIEIRNCPLCGKRFMKGRCV</sequence>
<dbReference type="EMBL" id="BK015711">
    <property type="protein sequence ID" value="DAE21352.1"/>
    <property type="molecule type" value="Genomic_DNA"/>
</dbReference>
<evidence type="ECO:0000313" key="1">
    <source>
        <dbReference type="EMBL" id="DAE21352.1"/>
    </source>
</evidence>
<organism evidence="1">
    <name type="scientific">Siphoviridae sp. ctE6L85</name>
    <dbReference type="NCBI Taxonomy" id="2826202"/>
    <lineage>
        <taxon>Viruses</taxon>
        <taxon>Duplodnaviria</taxon>
        <taxon>Heunggongvirae</taxon>
        <taxon>Uroviricota</taxon>
        <taxon>Caudoviricetes</taxon>
    </lineage>
</organism>
<reference evidence="1" key="1">
    <citation type="journal article" date="2021" name="Proc. Natl. Acad. Sci. U.S.A.">
        <title>A Catalog of Tens of Thousands of Viruses from Human Metagenomes Reveals Hidden Associations with Chronic Diseases.</title>
        <authorList>
            <person name="Tisza M.J."/>
            <person name="Buck C.B."/>
        </authorList>
    </citation>
    <scope>NUCLEOTIDE SEQUENCE</scope>
    <source>
        <strain evidence="1">CtE6L85</strain>
    </source>
</reference>